<reference evidence="2" key="1">
    <citation type="submission" date="2023-03" db="EMBL/GenBank/DDBJ databases">
        <title>Massive genome expansion in bonnet fungi (Mycena s.s.) driven by repeated elements and novel gene families across ecological guilds.</title>
        <authorList>
            <consortium name="Lawrence Berkeley National Laboratory"/>
            <person name="Harder C.B."/>
            <person name="Miyauchi S."/>
            <person name="Viragh M."/>
            <person name="Kuo A."/>
            <person name="Thoen E."/>
            <person name="Andreopoulos B."/>
            <person name="Lu D."/>
            <person name="Skrede I."/>
            <person name="Drula E."/>
            <person name="Henrissat B."/>
            <person name="Morin E."/>
            <person name="Kohler A."/>
            <person name="Barry K."/>
            <person name="LaButti K."/>
            <person name="Morin E."/>
            <person name="Salamov A."/>
            <person name="Lipzen A."/>
            <person name="Mereny Z."/>
            <person name="Hegedus B."/>
            <person name="Baldrian P."/>
            <person name="Stursova M."/>
            <person name="Weitz H."/>
            <person name="Taylor A."/>
            <person name="Grigoriev I.V."/>
            <person name="Nagy L.G."/>
            <person name="Martin F."/>
            <person name="Kauserud H."/>
        </authorList>
    </citation>
    <scope>NUCLEOTIDE SEQUENCE</scope>
    <source>
        <strain evidence="2">CBHHK188m</strain>
    </source>
</reference>
<dbReference type="AlphaFoldDB" id="A0AAD7MMN4"/>
<name>A0AAD7MMN4_9AGAR</name>
<feature type="region of interest" description="Disordered" evidence="1">
    <location>
        <begin position="68"/>
        <end position="100"/>
    </location>
</feature>
<sequence length="100" mass="11185">MSLQQAPALTTRYHRILAGFTIHGLILWLICSNPVPDSCPVHHWRLSLAYGPSNLGLDIEIMLDLDNKEDSEDMEGSKTSDQDLNEEGDLEVLDGNNWHG</sequence>
<proteinExistence type="predicted"/>
<dbReference type="Proteomes" id="UP001215280">
    <property type="component" value="Unassembled WGS sequence"/>
</dbReference>
<dbReference type="EMBL" id="JARJLG010000241">
    <property type="protein sequence ID" value="KAJ7724056.1"/>
    <property type="molecule type" value="Genomic_DNA"/>
</dbReference>
<feature type="compositionally biased region" description="Acidic residues" evidence="1">
    <location>
        <begin position="83"/>
        <end position="92"/>
    </location>
</feature>
<comment type="caution">
    <text evidence="2">The sequence shown here is derived from an EMBL/GenBank/DDBJ whole genome shotgun (WGS) entry which is preliminary data.</text>
</comment>
<protein>
    <submittedName>
        <fullName evidence="2">Uncharacterized protein</fullName>
    </submittedName>
</protein>
<organism evidence="2 3">
    <name type="scientific">Mycena maculata</name>
    <dbReference type="NCBI Taxonomy" id="230809"/>
    <lineage>
        <taxon>Eukaryota</taxon>
        <taxon>Fungi</taxon>
        <taxon>Dikarya</taxon>
        <taxon>Basidiomycota</taxon>
        <taxon>Agaricomycotina</taxon>
        <taxon>Agaricomycetes</taxon>
        <taxon>Agaricomycetidae</taxon>
        <taxon>Agaricales</taxon>
        <taxon>Marasmiineae</taxon>
        <taxon>Mycenaceae</taxon>
        <taxon>Mycena</taxon>
    </lineage>
</organism>
<accession>A0AAD7MMN4</accession>
<evidence type="ECO:0000313" key="3">
    <source>
        <dbReference type="Proteomes" id="UP001215280"/>
    </source>
</evidence>
<gene>
    <name evidence="2" type="ORF">DFH07DRAFT_783363</name>
</gene>
<evidence type="ECO:0000313" key="2">
    <source>
        <dbReference type="EMBL" id="KAJ7724056.1"/>
    </source>
</evidence>
<keyword evidence="3" id="KW-1185">Reference proteome</keyword>
<evidence type="ECO:0000256" key="1">
    <source>
        <dbReference type="SAM" id="MobiDB-lite"/>
    </source>
</evidence>